<reference evidence="11 12" key="1">
    <citation type="submission" date="2024-08" db="EMBL/GenBank/DDBJ databases">
        <authorList>
            <person name="Cucini C."/>
            <person name="Frati F."/>
        </authorList>
    </citation>
    <scope>NUCLEOTIDE SEQUENCE [LARGE SCALE GENOMIC DNA]</scope>
</reference>
<evidence type="ECO:0000256" key="5">
    <source>
        <dbReference type="ARBA" id="ARBA00023159"/>
    </source>
</evidence>
<evidence type="ECO:0000313" key="11">
    <source>
        <dbReference type="EMBL" id="CAL8073979.1"/>
    </source>
</evidence>
<name>A0ABP1PQZ1_9HEXA</name>
<proteinExistence type="inferred from homology"/>
<dbReference type="PANTHER" id="PTHR28314:SF1">
    <property type="entry name" value="MEDIATOR OF RNA POLYMERASE II TRANSCRIPTION SUBUNIT 29"/>
    <property type="match status" value="1"/>
</dbReference>
<dbReference type="InterPro" id="IPR021018">
    <property type="entry name" value="Mediator_Med29_met"/>
</dbReference>
<dbReference type="Pfam" id="PF11568">
    <property type="entry name" value="Med29"/>
    <property type="match status" value="1"/>
</dbReference>
<protein>
    <recommendedName>
        <fullName evidence="3">Mediator of RNA polymerase II transcription subunit 29</fullName>
    </recommendedName>
    <alternativeName>
        <fullName evidence="9">Mediator complex subunit 29</fullName>
    </alternativeName>
    <alternativeName>
        <fullName evidence="8">Protein intersex</fullName>
    </alternativeName>
</protein>
<evidence type="ECO:0000256" key="1">
    <source>
        <dbReference type="ARBA" id="ARBA00004123"/>
    </source>
</evidence>
<organism evidence="11 12">
    <name type="scientific">Orchesella dallaii</name>
    <dbReference type="NCBI Taxonomy" id="48710"/>
    <lineage>
        <taxon>Eukaryota</taxon>
        <taxon>Metazoa</taxon>
        <taxon>Ecdysozoa</taxon>
        <taxon>Arthropoda</taxon>
        <taxon>Hexapoda</taxon>
        <taxon>Collembola</taxon>
        <taxon>Entomobryomorpha</taxon>
        <taxon>Entomobryoidea</taxon>
        <taxon>Orchesellidae</taxon>
        <taxon>Orchesellinae</taxon>
        <taxon>Orchesella</taxon>
    </lineage>
</organism>
<evidence type="ECO:0000256" key="4">
    <source>
        <dbReference type="ARBA" id="ARBA00023015"/>
    </source>
</evidence>
<evidence type="ECO:0000313" key="12">
    <source>
        <dbReference type="Proteomes" id="UP001642540"/>
    </source>
</evidence>
<evidence type="ECO:0000256" key="10">
    <source>
        <dbReference type="SAM" id="MobiDB-lite"/>
    </source>
</evidence>
<accession>A0ABP1PQZ1</accession>
<keyword evidence="4" id="KW-0805">Transcription regulation</keyword>
<comment type="similarity">
    <text evidence="2">Belongs to the Mediator complex subunit 29 family.</text>
</comment>
<comment type="caution">
    <text evidence="11">The sequence shown here is derived from an EMBL/GenBank/DDBJ whole genome shotgun (WGS) entry which is preliminary data.</text>
</comment>
<gene>
    <name evidence="11" type="ORF">ODALV1_LOCUS2767</name>
</gene>
<feature type="compositionally biased region" description="Pro residues" evidence="10">
    <location>
        <begin position="65"/>
        <end position="99"/>
    </location>
</feature>
<evidence type="ECO:0000256" key="9">
    <source>
        <dbReference type="ARBA" id="ARBA00031963"/>
    </source>
</evidence>
<feature type="region of interest" description="Disordered" evidence="10">
    <location>
        <begin position="1"/>
        <end position="119"/>
    </location>
</feature>
<dbReference type="EMBL" id="CAXLJM020000007">
    <property type="protein sequence ID" value="CAL8073979.1"/>
    <property type="molecule type" value="Genomic_DNA"/>
</dbReference>
<keyword evidence="12" id="KW-1185">Reference proteome</keyword>
<evidence type="ECO:0000256" key="6">
    <source>
        <dbReference type="ARBA" id="ARBA00023163"/>
    </source>
</evidence>
<keyword evidence="7" id="KW-0539">Nucleus</keyword>
<comment type="subcellular location">
    <subcellularLocation>
        <location evidence="1">Nucleus</location>
    </subcellularLocation>
</comment>
<evidence type="ECO:0000256" key="3">
    <source>
        <dbReference type="ARBA" id="ARBA00019684"/>
    </source>
</evidence>
<keyword evidence="6" id="KW-0804">Transcription</keyword>
<sequence>MAMPGGGGMPPQQSMMSPHQQQMVAQQQHQQQQQAAVAAAQAAAAAAAQQAQQGHPMMGSGPGGPGGPPHPQQQGPPGPGGPQPPPQSGPPQGGPPNAPNPSGGGGGGQPTPQQQEQARVDNISKAKALIPNLKDSMLNVMRNAAQAISANNMIDSGTKQVDYDVSKFDKSFEEFFSLIDQLEVHLRTSIECLNQSGQSSKYLPVPVTPNKTDNSMTYPQYIELVKGQIAYAKEIHGALAEASQRLSDV</sequence>
<evidence type="ECO:0000256" key="7">
    <source>
        <dbReference type="ARBA" id="ARBA00023242"/>
    </source>
</evidence>
<keyword evidence="5" id="KW-0010">Activator</keyword>
<evidence type="ECO:0000256" key="8">
    <source>
        <dbReference type="ARBA" id="ARBA00030916"/>
    </source>
</evidence>
<dbReference type="Proteomes" id="UP001642540">
    <property type="component" value="Unassembled WGS sequence"/>
</dbReference>
<evidence type="ECO:0000256" key="2">
    <source>
        <dbReference type="ARBA" id="ARBA00009851"/>
    </source>
</evidence>
<dbReference type="PANTHER" id="PTHR28314">
    <property type="entry name" value="MEDIATOR OF RNA POLYMERASE II TRANSCRIPTION SUBUNIT 29"/>
    <property type="match status" value="1"/>
</dbReference>
<feature type="compositionally biased region" description="Low complexity" evidence="10">
    <location>
        <begin position="10"/>
        <end position="59"/>
    </location>
</feature>